<dbReference type="Pfam" id="PF13560">
    <property type="entry name" value="HTH_31"/>
    <property type="match status" value="1"/>
</dbReference>
<dbReference type="Proteomes" id="UP001601442">
    <property type="component" value="Unassembled WGS sequence"/>
</dbReference>
<dbReference type="RefSeq" id="WP_387400518.1">
    <property type="nucleotide sequence ID" value="NZ_JBIAMT010000007.1"/>
</dbReference>
<dbReference type="EMBL" id="JBIAMT010000007">
    <property type="protein sequence ID" value="MFF0500838.1"/>
    <property type="molecule type" value="Genomic_DNA"/>
</dbReference>
<sequence>MKFRGGRVVVVRVMVCWRRRIGTCWEAGMSEYGSTLPRRQLGRYLRNGREECGLTLHQAAALIQRSASTLQRIEHGMVAQLREVDIEALCGIYEFDAEHVAAMKALAVQGNELSWWCEYDDLLPANFDFYVGLEASAHRLTTYEPELVPGLLQTPAYASALFQAGYPNDSADEHARRVQLRMRRQTRITRKHRPAELNVILREAVLRCMVGGPKVMAAQLRHLADLGTRPNVNVHILPFSAGIPMGDAVGPFVVLDFGAPGVERVAEPSVVYVEGFTGDLYLEKPSAVERYHQAYEDLRRSAVDAVASRAMLRQMAKEYAS</sequence>
<dbReference type="Pfam" id="PF19054">
    <property type="entry name" value="DUF5753"/>
    <property type="match status" value="1"/>
</dbReference>
<evidence type="ECO:0000313" key="2">
    <source>
        <dbReference type="EMBL" id="MFF0500838.1"/>
    </source>
</evidence>
<evidence type="ECO:0000259" key="1">
    <source>
        <dbReference type="PROSITE" id="PS50943"/>
    </source>
</evidence>
<dbReference type="CDD" id="cd00093">
    <property type="entry name" value="HTH_XRE"/>
    <property type="match status" value="1"/>
</dbReference>
<dbReference type="PROSITE" id="PS50943">
    <property type="entry name" value="HTH_CROC1"/>
    <property type="match status" value="1"/>
</dbReference>
<name>A0ABW6PCF5_9NOCA</name>
<dbReference type="InterPro" id="IPR010982">
    <property type="entry name" value="Lambda_DNA-bd_dom_sf"/>
</dbReference>
<keyword evidence="3" id="KW-1185">Reference proteome</keyword>
<dbReference type="InterPro" id="IPR001387">
    <property type="entry name" value="Cro/C1-type_HTH"/>
</dbReference>
<organism evidence="2 3">
    <name type="scientific">Nocardia aobensis</name>
    <dbReference type="NCBI Taxonomy" id="257277"/>
    <lineage>
        <taxon>Bacteria</taxon>
        <taxon>Bacillati</taxon>
        <taxon>Actinomycetota</taxon>
        <taxon>Actinomycetes</taxon>
        <taxon>Mycobacteriales</taxon>
        <taxon>Nocardiaceae</taxon>
        <taxon>Nocardia</taxon>
    </lineage>
</organism>
<gene>
    <name evidence="2" type="ORF">ACFYU5_30880</name>
</gene>
<comment type="caution">
    <text evidence="2">The sequence shown here is derived from an EMBL/GenBank/DDBJ whole genome shotgun (WGS) entry which is preliminary data.</text>
</comment>
<accession>A0ABW6PCF5</accession>
<dbReference type="InterPro" id="IPR043917">
    <property type="entry name" value="DUF5753"/>
</dbReference>
<protein>
    <submittedName>
        <fullName evidence="2">Helix-turn-helix domain-containing protein</fullName>
    </submittedName>
</protein>
<dbReference type="Gene3D" id="1.10.260.40">
    <property type="entry name" value="lambda repressor-like DNA-binding domains"/>
    <property type="match status" value="1"/>
</dbReference>
<reference evidence="2 3" key="1">
    <citation type="submission" date="2024-10" db="EMBL/GenBank/DDBJ databases">
        <title>The Natural Products Discovery Center: Release of the First 8490 Sequenced Strains for Exploring Actinobacteria Biosynthetic Diversity.</title>
        <authorList>
            <person name="Kalkreuter E."/>
            <person name="Kautsar S.A."/>
            <person name="Yang D."/>
            <person name="Bader C.D."/>
            <person name="Teijaro C.N."/>
            <person name="Fluegel L."/>
            <person name="Davis C.M."/>
            <person name="Simpson J.R."/>
            <person name="Lauterbach L."/>
            <person name="Steele A.D."/>
            <person name="Gui C."/>
            <person name="Meng S."/>
            <person name="Li G."/>
            <person name="Viehrig K."/>
            <person name="Ye F."/>
            <person name="Su P."/>
            <person name="Kiefer A.F."/>
            <person name="Nichols A."/>
            <person name="Cepeda A.J."/>
            <person name="Yan W."/>
            <person name="Fan B."/>
            <person name="Jiang Y."/>
            <person name="Adhikari A."/>
            <person name="Zheng C.-J."/>
            <person name="Schuster L."/>
            <person name="Cowan T.M."/>
            <person name="Smanski M.J."/>
            <person name="Chevrette M.G."/>
            <person name="De Carvalho L.P.S."/>
            <person name="Shen B."/>
        </authorList>
    </citation>
    <scope>NUCLEOTIDE SEQUENCE [LARGE SCALE GENOMIC DNA]</scope>
    <source>
        <strain evidence="2 3">NPDC004119</strain>
    </source>
</reference>
<proteinExistence type="predicted"/>
<feature type="domain" description="HTH cro/C1-type" evidence="1">
    <location>
        <begin position="45"/>
        <end position="100"/>
    </location>
</feature>
<dbReference type="SUPFAM" id="SSF47413">
    <property type="entry name" value="lambda repressor-like DNA-binding domains"/>
    <property type="match status" value="1"/>
</dbReference>
<evidence type="ECO:0000313" key="3">
    <source>
        <dbReference type="Proteomes" id="UP001601442"/>
    </source>
</evidence>